<proteinExistence type="predicted"/>
<name>Q2NAS3_ERYLH</name>
<dbReference type="AlphaFoldDB" id="Q2NAS3"/>
<dbReference type="KEGG" id="eli:ELI_05630"/>
<dbReference type="RefSeq" id="WP_011414054.1">
    <property type="nucleotide sequence ID" value="NC_007722.1"/>
</dbReference>
<protein>
    <submittedName>
        <fullName evidence="1">Uncharacterized protein</fullName>
    </submittedName>
</protein>
<evidence type="ECO:0000313" key="1">
    <source>
        <dbReference type="EMBL" id="ABC63218.1"/>
    </source>
</evidence>
<organism evidence="1 2">
    <name type="scientific">Erythrobacter litoralis (strain HTCC2594)</name>
    <dbReference type="NCBI Taxonomy" id="314225"/>
    <lineage>
        <taxon>Bacteria</taxon>
        <taxon>Pseudomonadati</taxon>
        <taxon>Pseudomonadota</taxon>
        <taxon>Alphaproteobacteria</taxon>
        <taxon>Sphingomonadales</taxon>
        <taxon>Erythrobacteraceae</taxon>
        <taxon>Erythrobacter/Porphyrobacter group</taxon>
        <taxon>Erythrobacter</taxon>
    </lineage>
</organism>
<dbReference type="HOGENOM" id="CLU_2751654_0_0_5"/>
<dbReference type="EMBL" id="CP000157">
    <property type="protein sequence ID" value="ABC63218.1"/>
    <property type="molecule type" value="Genomic_DNA"/>
</dbReference>
<dbReference type="OrthoDB" id="7392289at2"/>
<accession>Q2NAS3</accession>
<gene>
    <name evidence="1" type="ordered locus">ELI_05630</name>
</gene>
<evidence type="ECO:0000313" key="2">
    <source>
        <dbReference type="Proteomes" id="UP000008808"/>
    </source>
</evidence>
<sequence length="70" mass="8021">MLSTVVALALLASPEGAEQPKKREEQETAKVEKKAETRKICRHIRMDMSSRRKERVCMTAEEWTAFNNGN</sequence>
<dbReference type="Proteomes" id="UP000008808">
    <property type="component" value="Chromosome"/>
</dbReference>
<dbReference type="STRING" id="314225.ELI_05630"/>
<keyword evidence="2" id="KW-1185">Reference proteome</keyword>
<reference evidence="2" key="1">
    <citation type="journal article" date="2009" name="J. Bacteriol.">
        <title>Complete genome sequence of Erythrobacter litoralis HTCC2594.</title>
        <authorList>
            <person name="Oh H.M."/>
            <person name="Giovannoni S.J."/>
            <person name="Ferriera S."/>
            <person name="Johnson J."/>
            <person name="Cho J.C."/>
        </authorList>
    </citation>
    <scope>NUCLEOTIDE SEQUENCE [LARGE SCALE GENOMIC DNA]</scope>
    <source>
        <strain evidence="2">HTCC2594</strain>
    </source>
</reference>